<dbReference type="AlphaFoldDB" id="A0A1F7ZPZ9"/>
<dbReference type="EMBL" id="LYCR01000110">
    <property type="protein sequence ID" value="OGM41522.1"/>
    <property type="molecule type" value="Genomic_DNA"/>
</dbReference>
<dbReference type="Pfam" id="PF13391">
    <property type="entry name" value="HNH_2"/>
    <property type="match status" value="1"/>
</dbReference>
<proteinExistence type="predicted"/>
<name>A0A1F7ZPZ9_9EURO</name>
<comment type="caution">
    <text evidence="2">The sequence shown here is derived from an EMBL/GenBank/DDBJ whole genome shotgun (WGS) entry which is preliminary data.</text>
</comment>
<dbReference type="OrthoDB" id="4505281at2759"/>
<dbReference type="Proteomes" id="UP000179179">
    <property type="component" value="Unassembled WGS sequence"/>
</dbReference>
<dbReference type="GeneID" id="34452282"/>
<feature type="domain" description="HNH nuclease" evidence="1">
    <location>
        <begin position="137"/>
        <end position="224"/>
    </location>
</feature>
<evidence type="ECO:0000313" key="2">
    <source>
        <dbReference type="EMBL" id="OGM41522.1"/>
    </source>
</evidence>
<evidence type="ECO:0000259" key="1">
    <source>
        <dbReference type="Pfam" id="PF13391"/>
    </source>
</evidence>
<reference evidence="2 3" key="1">
    <citation type="journal article" date="2016" name="Genome Biol. Evol.">
        <title>Draft genome sequence of an aflatoxigenic Aspergillus species, A. bombycis.</title>
        <authorList>
            <person name="Moore G.G."/>
            <person name="Mack B.M."/>
            <person name="Beltz S.B."/>
            <person name="Gilbert M.K."/>
        </authorList>
    </citation>
    <scope>NUCLEOTIDE SEQUENCE [LARGE SCALE GENOMIC DNA]</scope>
    <source>
        <strain evidence="3">NRRL 26010</strain>
    </source>
</reference>
<keyword evidence="3" id="KW-1185">Reference proteome</keyword>
<evidence type="ECO:0000313" key="3">
    <source>
        <dbReference type="Proteomes" id="UP000179179"/>
    </source>
</evidence>
<dbReference type="RefSeq" id="XP_022385239.1">
    <property type="nucleotide sequence ID" value="XM_022536021.1"/>
</dbReference>
<dbReference type="InterPro" id="IPR003615">
    <property type="entry name" value="HNH_nuc"/>
</dbReference>
<sequence length="384" mass="43860">MSPPISQTYPFPQPTPPLAVESEYWNERCEIRTDLLKKLRDLCREKLGRDRFPPTFWAFCQVADLTKLQDMIDDLRSACNTRSAQQILEPTIKDSDVCVDRWLQNVSVTKSSKSGTDHSGRSDTACNNCKKRDEYKCILTGIPDPEAAHIYPSRLLKASTREPRAVGRFWDILNVFWDENRVQRWKAEISGNPNDMQESKHGCFNMLCLDKYAHTLWGNGLFALRPMEITNDRTLKVQFYWQRGLSDALTEIDLLTEPESSRGLFGAKNHSLPRFTGKVMDNREPEYRAIASGDIFTLNTNNPRDMPLPSLALLEIQWNLQRVAGMSGAAELNSISDSDDRDADTTSAVELTRRIYEWLGLFTHSDEGFAVQQPPIEVRSMMQS</sequence>
<gene>
    <name evidence="2" type="ORF">ABOM_008892</name>
</gene>
<protein>
    <recommendedName>
        <fullName evidence="1">HNH nuclease domain-containing protein</fullName>
    </recommendedName>
</protein>
<accession>A0A1F7ZPZ9</accession>
<organism evidence="2 3">
    <name type="scientific">Aspergillus bombycis</name>
    <dbReference type="NCBI Taxonomy" id="109264"/>
    <lineage>
        <taxon>Eukaryota</taxon>
        <taxon>Fungi</taxon>
        <taxon>Dikarya</taxon>
        <taxon>Ascomycota</taxon>
        <taxon>Pezizomycotina</taxon>
        <taxon>Eurotiomycetes</taxon>
        <taxon>Eurotiomycetidae</taxon>
        <taxon>Eurotiales</taxon>
        <taxon>Aspergillaceae</taxon>
        <taxon>Aspergillus</taxon>
    </lineage>
</organism>